<proteinExistence type="predicted"/>
<organism evidence="1 2">
    <name type="scientific">Populus trichocarpa</name>
    <name type="common">Western balsam poplar</name>
    <name type="synonym">Populus balsamifera subsp. trichocarpa</name>
    <dbReference type="NCBI Taxonomy" id="3694"/>
    <lineage>
        <taxon>Eukaryota</taxon>
        <taxon>Viridiplantae</taxon>
        <taxon>Streptophyta</taxon>
        <taxon>Embryophyta</taxon>
        <taxon>Tracheophyta</taxon>
        <taxon>Spermatophyta</taxon>
        <taxon>Magnoliopsida</taxon>
        <taxon>eudicotyledons</taxon>
        <taxon>Gunneridae</taxon>
        <taxon>Pentapetalae</taxon>
        <taxon>rosids</taxon>
        <taxon>fabids</taxon>
        <taxon>Malpighiales</taxon>
        <taxon>Salicaceae</taxon>
        <taxon>Saliceae</taxon>
        <taxon>Populus</taxon>
    </lineage>
</organism>
<keyword evidence="2" id="KW-1185">Reference proteome</keyword>
<accession>A0ACC0SAT9</accession>
<dbReference type="EMBL" id="CM009299">
    <property type="protein sequence ID" value="KAI9386544.1"/>
    <property type="molecule type" value="Genomic_DNA"/>
</dbReference>
<gene>
    <name evidence="1" type="ORF">POPTR_010G039851v4</name>
</gene>
<evidence type="ECO:0000313" key="1">
    <source>
        <dbReference type="EMBL" id="KAI9386544.1"/>
    </source>
</evidence>
<name>A0ACC0SAT9_POPTR</name>
<dbReference type="Proteomes" id="UP000006729">
    <property type="component" value="Chromosome 10"/>
</dbReference>
<reference evidence="1 2" key="1">
    <citation type="journal article" date="2006" name="Science">
        <title>The genome of black cottonwood, Populus trichocarpa (Torr. &amp; Gray).</title>
        <authorList>
            <person name="Tuskan G.A."/>
            <person name="Difazio S."/>
            <person name="Jansson S."/>
            <person name="Bohlmann J."/>
            <person name="Grigoriev I."/>
            <person name="Hellsten U."/>
            <person name="Putnam N."/>
            <person name="Ralph S."/>
            <person name="Rombauts S."/>
            <person name="Salamov A."/>
            <person name="Schein J."/>
            <person name="Sterck L."/>
            <person name="Aerts A."/>
            <person name="Bhalerao R.R."/>
            <person name="Bhalerao R.P."/>
            <person name="Blaudez D."/>
            <person name="Boerjan W."/>
            <person name="Brun A."/>
            <person name="Brunner A."/>
            <person name="Busov V."/>
            <person name="Campbell M."/>
            <person name="Carlson J."/>
            <person name="Chalot M."/>
            <person name="Chapman J."/>
            <person name="Chen G.L."/>
            <person name="Cooper D."/>
            <person name="Coutinho P.M."/>
            <person name="Couturier J."/>
            <person name="Covert S."/>
            <person name="Cronk Q."/>
            <person name="Cunningham R."/>
            <person name="Davis J."/>
            <person name="Degroeve S."/>
            <person name="Dejardin A."/>
            <person name="Depamphilis C."/>
            <person name="Detter J."/>
            <person name="Dirks B."/>
            <person name="Dubchak I."/>
            <person name="Duplessis S."/>
            <person name="Ehlting J."/>
            <person name="Ellis B."/>
            <person name="Gendler K."/>
            <person name="Goodstein D."/>
            <person name="Gribskov M."/>
            <person name="Grimwood J."/>
            <person name="Groover A."/>
            <person name="Gunter L."/>
            <person name="Hamberger B."/>
            <person name="Heinze B."/>
            <person name="Helariutta Y."/>
            <person name="Henrissat B."/>
            <person name="Holligan D."/>
            <person name="Holt R."/>
            <person name="Huang W."/>
            <person name="Islam-Faridi N."/>
            <person name="Jones S."/>
            <person name="Jones-Rhoades M."/>
            <person name="Jorgensen R."/>
            <person name="Joshi C."/>
            <person name="Kangasjarvi J."/>
            <person name="Karlsson J."/>
            <person name="Kelleher C."/>
            <person name="Kirkpatrick R."/>
            <person name="Kirst M."/>
            <person name="Kohler A."/>
            <person name="Kalluri U."/>
            <person name="Larimer F."/>
            <person name="Leebens-Mack J."/>
            <person name="Leple J.C."/>
            <person name="Locascio P."/>
            <person name="Lou Y."/>
            <person name="Lucas S."/>
            <person name="Martin F."/>
            <person name="Montanini B."/>
            <person name="Napoli C."/>
            <person name="Nelson D.R."/>
            <person name="Nelson C."/>
            <person name="Nieminen K."/>
            <person name="Nilsson O."/>
            <person name="Pereda V."/>
            <person name="Peter G."/>
            <person name="Philippe R."/>
            <person name="Pilate G."/>
            <person name="Poliakov A."/>
            <person name="Razumovskaya J."/>
            <person name="Richardson P."/>
            <person name="Rinaldi C."/>
            <person name="Ritland K."/>
            <person name="Rouze P."/>
            <person name="Ryaboy D."/>
            <person name="Schmutz J."/>
            <person name="Schrader J."/>
            <person name="Segerman B."/>
            <person name="Shin H."/>
            <person name="Siddiqui A."/>
            <person name="Sterky F."/>
            <person name="Terry A."/>
            <person name="Tsai C.J."/>
            <person name="Uberbacher E."/>
            <person name="Unneberg P."/>
            <person name="Vahala J."/>
            <person name="Wall K."/>
            <person name="Wessler S."/>
            <person name="Yang G."/>
            <person name="Yin T."/>
            <person name="Douglas C."/>
            <person name="Marra M."/>
            <person name="Sandberg G."/>
            <person name="Van de Peer Y."/>
            <person name="Rokhsar D."/>
        </authorList>
    </citation>
    <scope>NUCLEOTIDE SEQUENCE [LARGE SCALE GENOMIC DNA]</scope>
    <source>
        <strain evidence="2">cv. Nisqually</strain>
    </source>
</reference>
<sequence>MPLLILDNGSTHAAWWQESPFITGYGGIYCKLKHIAHLVLSIPFESHSRDLKVVCFEESNASL</sequence>
<comment type="caution">
    <text evidence="1">The sequence shown here is derived from an EMBL/GenBank/DDBJ whole genome shotgun (WGS) entry which is preliminary data.</text>
</comment>
<evidence type="ECO:0000313" key="2">
    <source>
        <dbReference type="Proteomes" id="UP000006729"/>
    </source>
</evidence>
<protein>
    <submittedName>
        <fullName evidence="1">Uncharacterized protein</fullName>
    </submittedName>
</protein>